<keyword evidence="12" id="KW-0479">Metal-binding</keyword>
<dbReference type="Proteomes" id="UP000218332">
    <property type="component" value="Unassembled WGS sequence"/>
</dbReference>
<feature type="binding site" evidence="12">
    <location>
        <position position="80"/>
    </location>
    <ligand>
        <name>Na(+)</name>
        <dbReference type="ChEBI" id="CHEBI:29101"/>
        <note>structural</note>
    </ligand>
</feature>
<feature type="transmembrane region" description="Helical" evidence="12">
    <location>
        <begin position="36"/>
        <end position="57"/>
    </location>
</feature>
<proteinExistence type="inferred from homology"/>
<evidence type="ECO:0000256" key="9">
    <source>
        <dbReference type="ARBA" id="ARBA00023303"/>
    </source>
</evidence>
<evidence type="ECO:0000256" key="6">
    <source>
        <dbReference type="ARBA" id="ARBA00023053"/>
    </source>
</evidence>
<accession>A0A2A2I3E3</accession>
<dbReference type="PANTHER" id="PTHR28259">
    <property type="entry name" value="FLUORIDE EXPORT PROTEIN 1-RELATED"/>
    <property type="match status" value="1"/>
</dbReference>
<keyword evidence="2 12" id="KW-1003">Cell membrane</keyword>
<evidence type="ECO:0000256" key="10">
    <source>
        <dbReference type="ARBA" id="ARBA00035120"/>
    </source>
</evidence>
<dbReference type="GO" id="GO:0046872">
    <property type="term" value="F:metal ion binding"/>
    <property type="evidence" value="ECO:0007669"/>
    <property type="project" value="UniProtKB-KW"/>
</dbReference>
<evidence type="ECO:0000256" key="8">
    <source>
        <dbReference type="ARBA" id="ARBA00023136"/>
    </source>
</evidence>
<evidence type="ECO:0000256" key="5">
    <source>
        <dbReference type="ARBA" id="ARBA00022989"/>
    </source>
</evidence>
<evidence type="ECO:0000256" key="1">
    <source>
        <dbReference type="ARBA" id="ARBA00004651"/>
    </source>
</evidence>
<dbReference type="GO" id="GO:0005886">
    <property type="term" value="C:plasma membrane"/>
    <property type="evidence" value="ECO:0007669"/>
    <property type="project" value="UniProtKB-SubCell"/>
</dbReference>
<keyword evidence="4 12" id="KW-0812">Transmembrane</keyword>
<keyword evidence="5 12" id="KW-1133">Transmembrane helix</keyword>
<dbReference type="HAMAP" id="MF_00454">
    <property type="entry name" value="FluC"/>
    <property type="match status" value="1"/>
</dbReference>
<name>A0A2A2I3E3_9GAMM</name>
<dbReference type="NCBIfam" id="NF010792">
    <property type="entry name" value="PRK14196.1"/>
    <property type="match status" value="1"/>
</dbReference>
<comment type="caution">
    <text evidence="13">The sequence shown here is derived from an EMBL/GenBank/DDBJ whole genome shotgun (WGS) entry which is preliminary data.</text>
</comment>
<dbReference type="Pfam" id="PF02537">
    <property type="entry name" value="CRCB"/>
    <property type="match status" value="1"/>
</dbReference>
<comment type="catalytic activity">
    <reaction evidence="11">
        <text>fluoride(in) = fluoride(out)</text>
        <dbReference type="Rhea" id="RHEA:76159"/>
        <dbReference type="ChEBI" id="CHEBI:17051"/>
    </reaction>
    <physiologicalReaction direction="left-to-right" evidence="11">
        <dbReference type="Rhea" id="RHEA:76160"/>
    </physiologicalReaction>
</comment>
<comment type="subcellular location">
    <subcellularLocation>
        <location evidence="1 12">Cell membrane</location>
        <topology evidence="1 12">Multi-pass membrane protein</topology>
    </subcellularLocation>
</comment>
<dbReference type="GO" id="GO:0062054">
    <property type="term" value="F:fluoride channel activity"/>
    <property type="evidence" value="ECO:0007669"/>
    <property type="project" value="UniProtKB-UniRule"/>
</dbReference>
<comment type="activity regulation">
    <text evidence="12">Na(+) is not transported, but it plays an essential structural role and its presence is essential for fluoride channel function.</text>
</comment>
<keyword evidence="3" id="KW-0997">Cell inner membrane</keyword>
<dbReference type="AlphaFoldDB" id="A0A2A2I3E3"/>
<keyword evidence="8 12" id="KW-0472">Membrane</keyword>
<evidence type="ECO:0000256" key="7">
    <source>
        <dbReference type="ARBA" id="ARBA00023065"/>
    </source>
</evidence>
<evidence type="ECO:0000256" key="2">
    <source>
        <dbReference type="ARBA" id="ARBA00022475"/>
    </source>
</evidence>
<feature type="binding site" evidence="12">
    <location>
        <position position="77"/>
    </location>
    <ligand>
        <name>Na(+)</name>
        <dbReference type="ChEBI" id="CHEBI:29101"/>
        <note>structural</note>
    </ligand>
</feature>
<comment type="function">
    <text evidence="12">Fluoride-specific ion channel. Important for reducing fluoride concentration in the cell, thus reducing its toxicity.</text>
</comment>
<dbReference type="RefSeq" id="WP_095611391.1">
    <property type="nucleotide sequence ID" value="NZ_NMPM01000056.1"/>
</dbReference>
<feature type="transmembrane region" description="Helical" evidence="12">
    <location>
        <begin position="99"/>
        <end position="126"/>
    </location>
</feature>
<evidence type="ECO:0000313" key="14">
    <source>
        <dbReference type="Proteomes" id="UP000218332"/>
    </source>
</evidence>
<gene>
    <name evidence="12" type="primary">fluC</name>
    <name evidence="12" type="synonym">crcB</name>
    <name evidence="13" type="ORF">CF392_10360</name>
</gene>
<organism evidence="13 14">
    <name type="scientific">Tamilnaduibacter salinus</name>
    <dbReference type="NCBI Taxonomy" id="1484056"/>
    <lineage>
        <taxon>Bacteria</taxon>
        <taxon>Pseudomonadati</taxon>
        <taxon>Pseudomonadota</taxon>
        <taxon>Gammaproteobacteria</taxon>
        <taxon>Pseudomonadales</taxon>
        <taxon>Marinobacteraceae</taxon>
        <taxon>Tamilnaduibacter</taxon>
    </lineage>
</organism>
<dbReference type="EMBL" id="NMPM01000056">
    <property type="protein sequence ID" value="PAV25563.1"/>
    <property type="molecule type" value="Genomic_DNA"/>
</dbReference>
<protein>
    <recommendedName>
        <fullName evidence="12">Fluoride-specific ion channel FluC</fullName>
    </recommendedName>
</protein>
<keyword evidence="12" id="KW-0813">Transport</keyword>
<keyword evidence="9 12" id="KW-0407">Ion channel</keyword>
<dbReference type="InterPro" id="IPR003691">
    <property type="entry name" value="FluC"/>
</dbReference>
<keyword evidence="14" id="KW-1185">Reference proteome</keyword>
<sequence length="128" mass="13210">MVTPTAVLAVSLGAVVGANARWVLGLWLNQGGQLVPVGTLVANLAGAWLAGLAISYFSQASALSAEWRLFAVTGLCGALTTFSTFSLEMVGALQEGRWAAAVAGMALHLFGALLMTGLGILCFQWLRG</sequence>
<evidence type="ECO:0000313" key="13">
    <source>
        <dbReference type="EMBL" id="PAV25563.1"/>
    </source>
</evidence>
<keyword evidence="7 12" id="KW-0406">Ion transport</keyword>
<reference evidence="13 14" key="1">
    <citation type="submission" date="2017-07" db="EMBL/GenBank/DDBJ databases">
        <title>Tamlnaduibacter salinus (Mi-7) genome sequencing.</title>
        <authorList>
            <person name="Verma A."/>
            <person name="Krishnamurthi S."/>
        </authorList>
    </citation>
    <scope>NUCLEOTIDE SEQUENCE [LARGE SCALE GENOMIC DNA]</scope>
    <source>
        <strain evidence="13 14">Mi-7</strain>
    </source>
</reference>
<dbReference type="NCBIfam" id="TIGR00494">
    <property type="entry name" value="crcB"/>
    <property type="match status" value="1"/>
</dbReference>
<comment type="similarity">
    <text evidence="10 12">Belongs to the fluoride channel Fluc/FEX (TC 1.A.43) family.</text>
</comment>
<dbReference type="PANTHER" id="PTHR28259:SF1">
    <property type="entry name" value="FLUORIDE EXPORT PROTEIN 1-RELATED"/>
    <property type="match status" value="1"/>
</dbReference>
<evidence type="ECO:0000256" key="3">
    <source>
        <dbReference type="ARBA" id="ARBA00022519"/>
    </source>
</evidence>
<evidence type="ECO:0000256" key="12">
    <source>
        <dbReference type="HAMAP-Rule" id="MF_00454"/>
    </source>
</evidence>
<evidence type="ECO:0000256" key="4">
    <source>
        <dbReference type="ARBA" id="ARBA00022692"/>
    </source>
</evidence>
<dbReference type="GO" id="GO:0140114">
    <property type="term" value="P:cellular detoxification of fluoride"/>
    <property type="evidence" value="ECO:0007669"/>
    <property type="project" value="UniProtKB-UniRule"/>
</dbReference>
<evidence type="ECO:0000256" key="11">
    <source>
        <dbReference type="ARBA" id="ARBA00035585"/>
    </source>
</evidence>
<keyword evidence="6 12" id="KW-0915">Sodium</keyword>
<feature type="transmembrane region" description="Helical" evidence="12">
    <location>
        <begin position="69"/>
        <end position="87"/>
    </location>
</feature>